<dbReference type="PANTHER" id="PTHR12802">
    <property type="entry name" value="SWI/SNF COMPLEX-RELATED"/>
    <property type="match status" value="1"/>
</dbReference>
<protein>
    <recommendedName>
        <fullName evidence="5">Myb-like domain-containing protein</fullName>
    </recommendedName>
</protein>
<organism evidence="3 4">
    <name type="scientific">Paramecium primaurelia</name>
    <dbReference type="NCBI Taxonomy" id="5886"/>
    <lineage>
        <taxon>Eukaryota</taxon>
        <taxon>Sar</taxon>
        <taxon>Alveolata</taxon>
        <taxon>Ciliophora</taxon>
        <taxon>Intramacronucleata</taxon>
        <taxon>Oligohymenophorea</taxon>
        <taxon>Peniculida</taxon>
        <taxon>Parameciidae</taxon>
        <taxon>Paramecium</taxon>
    </lineage>
</organism>
<dbReference type="EMBL" id="CAJJDM010000072">
    <property type="protein sequence ID" value="CAD8083131.1"/>
    <property type="molecule type" value="Genomic_DNA"/>
</dbReference>
<gene>
    <name evidence="3" type="ORF">PPRIM_AZ9-3.1.T0690126</name>
</gene>
<dbReference type="AlphaFoldDB" id="A0A8S1MYE6"/>
<sequence length="301" mass="36180">MNKNRIIKYSNKIDATCKQNIFLKNQFTTQQFSFIIKGLVNRGEMNDYFNQLNNKYIYILEAIMSQEEIWAKQEDINLQGEEGEQRRKNKKRVITNPNQLTGHWSEQEHNTYLEFLNMHRTVMESQDQKKTSKIFKLMSETIGTRSPSQCRSHHQKFNPFVHSVKKRQKGVGRKRKDNGNQDRIDKYSDNGLLQQFMVGPQLYQQQQGFQDYQFQFPQMPYMFPILDQIGKDEDKLNIYDQQQLYYQQYLLAQQQMQQQMDDKNLFCYFMHPQQLQLNLNYYPQQVISNVSEDLNIKDDEQ</sequence>
<feature type="region of interest" description="Disordered" evidence="2">
    <location>
        <begin position="81"/>
        <end position="101"/>
    </location>
</feature>
<reference evidence="3" key="1">
    <citation type="submission" date="2021-01" db="EMBL/GenBank/DDBJ databases">
        <authorList>
            <consortium name="Genoscope - CEA"/>
            <person name="William W."/>
        </authorList>
    </citation>
    <scope>NUCLEOTIDE SEQUENCE</scope>
</reference>
<dbReference type="OMA" id="DDKNLFC"/>
<accession>A0A8S1MYE6</accession>
<evidence type="ECO:0008006" key="5">
    <source>
        <dbReference type="Google" id="ProtNLM"/>
    </source>
</evidence>
<dbReference type="Proteomes" id="UP000688137">
    <property type="component" value="Unassembled WGS sequence"/>
</dbReference>
<dbReference type="PANTHER" id="PTHR12802:SF155">
    <property type="entry name" value="DEUBIQUITINASE MYSM1"/>
    <property type="match status" value="1"/>
</dbReference>
<evidence type="ECO:0000313" key="3">
    <source>
        <dbReference type="EMBL" id="CAD8083131.1"/>
    </source>
</evidence>
<evidence type="ECO:0000313" key="4">
    <source>
        <dbReference type="Proteomes" id="UP000688137"/>
    </source>
</evidence>
<evidence type="ECO:0000256" key="1">
    <source>
        <dbReference type="ARBA" id="ARBA00023242"/>
    </source>
</evidence>
<feature type="compositionally biased region" description="Basic and acidic residues" evidence="2">
    <location>
        <begin position="177"/>
        <end position="186"/>
    </location>
</feature>
<evidence type="ECO:0000256" key="2">
    <source>
        <dbReference type="SAM" id="MobiDB-lite"/>
    </source>
</evidence>
<name>A0A8S1MYE6_PARPR</name>
<keyword evidence="4" id="KW-1185">Reference proteome</keyword>
<feature type="region of interest" description="Disordered" evidence="2">
    <location>
        <begin position="165"/>
        <end position="186"/>
    </location>
</feature>
<proteinExistence type="predicted"/>
<keyword evidence="1" id="KW-0539">Nucleus</keyword>
<comment type="caution">
    <text evidence="3">The sequence shown here is derived from an EMBL/GenBank/DDBJ whole genome shotgun (WGS) entry which is preliminary data.</text>
</comment>
<feature type="compositionally biased region" description="Basic residues" evidence="2">
    <location>
        <begin position="165"/>
        <end position="176"/>
    </location>
</feature>